<reference evidence="3" key="1">
    <citation type="submission" date="2022-01" db="EMBL/GenBank/DDBJ databases">
        <authorList>
            <person name="Braso-Vives M."/>
        </authorList>
    </citation>
    <scope>NUCLEOTIDE SEQUENCE</scope>
</reference>
<evidence type="ECO:0000256" key="2">
    <source>
        <dbReference type="SAM" id="SignalP"/>
    </source>
</evidence>
<feature type="chain" id="PRO_5035450373" evidence="2">
    <location>
        <begin position="20"/>
        <end position="73"/>
    </location>
</feature>
<dbReference type="AlphaFoldDB" id="A0A8J9ZAF4"/>
<proteinExistence type="predicted"/>
<feature type="compositionally biased region" description="Acidic residues" evidence="1">
    <location>
        <begin position="25"/>
        <end position="43"/>
    </location>
</feature>
<accession>A0A8J9ZAF4</accession>
<feature type="region of interest" description="Disordered" evidence="1">
    <location>
        <begin position="20"/>
        <end position="73"/>
    </location>
</feature>
<evidence type="ECO:0000313" key="4">
    <source>
        <dbReference type="Proteomes" id="UP000838412"/>
    </source>
</evidence>
<sequence>MSRSLVLVLLFGLLIRVSGQGSSLEEMDESSIGSEDDGNEMDENGGNVVGLRDDPSGSSSDSFDEDLSIWESY</sequence>
<dbReference type="EMBL" id="OV696703">
    <property type="protein sequence ID" value="CAH1250057.1"/>
    <property type="molecule type" value="Genomic_DNA"/>
</dbReference>
<protein>
    <submittedName>
        <fullName evidence="3">Hypp8749 protein</fullName>
    </submittedName>
</protein>
<evidence type="ECO:0000313" key="3">
    <source>
        <dbReference type="EMBL" id="CAH1250057.1"/>
    </source>
</evidence>
<evidence type="ECO:0000256" key="1">
    <source>
        <dbReference type="SAM" id="MobiDB-lite"/>
    </source>
</evidence>
<feature type="signal peptide" evidence="2">
    <location>
        <begin position="1"/>
        <end position="19"/>
    </location>
</feature>
<gene>
    <name evidence="3" type="primary">Hypp8749</name>
    <name evidence="3" type="ORF">BLAG_LOCUS10930</name>
</gene>
<name>A0A8J9ZAF4_BRALA</name>
<dbReference type="Proteomes" id="UP000838412">
    <property type="component" value="Chromosome 18"/>
</dbReference>
<feature type="compositionally biased region" description="Acidic residues" evidence="1">
    <location>
        <begin position="62"/>
        <end position="73"/>
    </location>
</feature>
<organism evidence="3 4">
    <name type="scientific">Branchiostoma lanceolatum</name>
    <name type="common">Common lancelet</name>
    <name type="synonym">Amphioxus lanceolatum</name>
    <dbReference type="NCBI Taxonomy" id="7740"/>
    <lineage>
        <taxon>Eukaryota</taxon>
        <taxon>Metazoa</taxon>
        <taxon>Chordata</taxon>
        <taxon>Cephalochordata</taxon>
        <taxon>Leptocardii</taxon>
        <taxon>Amphioxiformes</taxon>
        <taxon>Branchiostomatidae</taxon>
        <taxon>Branchiostoma</taxon>
    </lineage>
</organism>
<keyword evidence="4" id="KW-1185">Reference proteome</keyword>
<keyword evidence="2" id="KW-0732">Signal</keyword>